<evidence type="ECO:0000256" key="3">
    <source>
        <dbReference type="ARBA" id="ARBA00022505"/>
    </source>
</evidence>
<accession>A0A8J6Y5N4</accession>
<evidence type="ECO:0000256" key="2">
    <source>
        <dbReference type="ARBA" id="ARBA00022485"/>
    </source>
</evidence>
<keyword evidence="2" id="KW-0004">4Fe-4S</keyword>
<dbReference type="Gene3D" id="3.40.50.740">
    <property type="match status" value="1"/>
</dbReference>
<dbReference type="SMART" id="SM00926">
    <property type="entry name" value="Molybdop_Fe4S4"/>
    <property type="match status" value="1"/>
</dbReference>
<dbReference type="Gene3D" id="3.30.2070.10">
    <property type="entry name" value="Formate dehydrogenase/DMSO reductase"/>
    <property type="match status" value="1"/>
</dbReference>
<dbReference type="AlphaFoldDB" id="A0A8J6Y5N4"/>
<name>A0A8J6Y5N4_9BACT</name>
<dbReference type="InterPro" id="IPR006657">
    <property type="entry name" value="MoPterin_dinucl-bd_dom"/>
</dbReference>
<dbReference type="InterPro" id="IPR006311">
    <property type="entry name" value="TAT_signal"/>
</dbReference>
<dbReference type="InterPro" id="IPR006656">
    <property type="entry name" value="Mopterin_OxRdtase"/>
</dbReference>
<dbReference type="PANTHER" id="PTHR43742">
    <property type="entry name" value="TRIMETHYLAMINE-N-OXIDE REDUCTASE"/>
    <property type="match status" value="1"/>
</dbReference>
<feature type="region of interest" description="Disordered" evidence="9">
    <location>
        <begin position="390"/>
        <end position="420"/>
    </location>
</feature>
<keyword evidence="3" id="KW-0500">Molybdenum</keyword>
<dbReference type="Pfam" id="PF00384">
    <property type="entry name" value="Molybdopterin"/>
    <property type="match status" value="1"/>
</dbReference>
<evidence type="ECO:0000256" key="1">
    <source>
        <dbReference type="ARBA" id="ARBA00010312"/>
    </source>
</evidence>
<dbReference type="InterPro" id="IPR050612">
    <property type="entry name" value="Prok_Mopterin_Oxidored"/>
</dbReference>
<evidence type="ECO:0000313" key="11">
    <source>
        <dbReference type="EMBL" id="MBD3868634.1"/>
    </source>
</evidence>
<dbReference type="InterPro" id="IPR019546">
    <property type="entry name" value="TAT_signal_bac_arc"/>
</dbReference>
<dbReference type="Proteomes" id="UP000648239">
    <property type="component" value="Unassembled WGS sequence"/>
</dbReference>
<evidence type="ECO:0000256" key="9">
    <source>
        <dbReference type="SAM" id="MobiDB-lite"/>
    </source>
</evidence>
<comment type="caution">
    <text evidence="11">The sequence shown here is derived from an EMBL/GenBank/DDBJ whole genome shotgun (WGS) entry which is preliminary data.</text>
</comment>
<dbReference type="SUPFAM" id="SSF50692">
    <property type="entry name" value="ADC-like"/>
    <property type="match status" value="1"/>
</dbReference>
<dbReference type="GO" id="GO:0051539">
    <property type="term" value="F:4 iron, 4 sulfur cluster binding"/>
    <property type="evidence" value="ECO:0007669"/>
    <property type="project" value="UniProtKB-KW"/>
</dbReference>
<evidence type="ECO:0000256" key="8">
    <source>
        <dbReference type="ARBA" id="ARBA00023014"/>
    </source>
</evidence>
<reference evidence="11 12" key="1">
    <citation type="submission" date="2020-08" db="EMBL/GenBank/DDBJ databases">
        <title>Acidobacteriota in marine sediments use diverse sulfur dissimilation pathways.</title>
        <authorList>
            <person name="Wasmund K."/>
        </authorList>
    </citation>
    <scope>NUCLEOTIDE SEQUENCE [LARGE SCALE GENOMIC DNA]</scope>
    <source>
        <strain evidence="11">MAG AM4</strain>
    </source>
</reference>
<dbReference type="Pfam" id="PF04879">
    <property type="entry name" value="Molybdop_Fe4S4"/>
    <property type="match status" value="1"/>
</dbReference>
<dbReference type="PANTHER" id="PTHR43742:SF9">
    <property type="entry name" value="TETRATHIONATE REDUCTASE SUBUNIT A"/>
    <property type="match status" value="1"/>
</dbReference>
<dbReference type="SUPFAM" id="SSF53706">
    <property type="entry name" value="Formate dehydrogenase/DMSO reductase, domains 1-3"/>
    <property type="match status" value="1"/>
</dbReference>
<evidence type="ECO:0000256" key="5">
    <source>
        <dbReference type="ARBA" id="ARBA00022729"/>
    </source>
</evidence>
<sequence>MAISRRDFLAGTAGATIGFGLGALSHQFPLAPPQVGPDWRPGKETFRPSTCMLCPAHCGIQGRLVDGELSRIDGNPLHPVSRGGLCPKGRAGIQMLYHPGRLRGPVERIGPPGSEEFRSISWEEASGRVATAIRSARGSANPGTIEFLAGNTTGVMKEVVSMFCRTCGTDRILVDDYRDGSADVMQLCQGIDTPPAFDLAGSDLVLSFGASLAESWWSLPLAAGARGSEAGSDARWIQADVRMSRSAAGADQWIPVHPGTYGTLALGIAYLILKEGLYDADTVSRHVLGWEDWTGDDGIMHAGFRTLALRHGPPDMVAARTGVPPRTLAGLAKSFGTARRPVAVWDHAVSWRAGGLSDALAIHALNILVGGLNRPGGVLIQPTLPLSGEHMPGTLSAGGPELSNAALTSTTWPSEEGADASPSPQVLFLYQSNPVASNPNADEVRRALSKIPLVVSFSPFLDQTARHADLILPDHVYLERWQDAPSPSTVPFPVWGIVQPVTPPIHDTRATGDVMLDLIARLDGSNSAAGRFSSVERMVRARGQALAGAHRGSAFVEPIRREELRQLEERGWWLPHGEEENSYWDSMLAAGGWFDPFYDYHDRSGASRHPDGKVWIFPAEARRRLGDSGESLAEGFLPIRTGPVQDDHAKNPYPLQMVPFRVQTLASGGTPLMPWLLENLGVLTGNRWETWIEVNPETATEHEILQGQRVRVESRVGAFEAAVKVFPGAQPGVINVPYGLHTSVSGWGNPRGSNPLRAVGKSVDPVTGLPDWYSTRVRLVPV</sequence>
<keyword evidence="4" id="KW-0479">Metal-binding</keyword>
<evidence type="ECO:0000256" key="6">
    <source>
        <dbReference type="ARBA" id="ARBA00023002"/>
    </source>
</evidence>
<dbReference type="Pfam" id="PF01568">
    <property type="entry name" value="Molydop_binding"/>
    <property type="match status" value="1"/>
</dbReference>
<comment type="similarity">
    <text evidence="1">Belongs to the prokaryotic molybdopterin-containing oxidoreductase family.</text>
</comment>
<keyword evidence="6" id="KW-0560">Oxidoreductase</keyword>
<organism evidence="11 12">
    <name type="scientific">Candidatus Polarisedimenticola svalbardensis</name>
    <dbReference type="NCBI Taxonomy" id="2886004"/>
    <lineage>
        <taxon>Bacteria</taxon>
        <taxon>Pseudomonadati</taxon>
        <taxon>Acidobacteriota</taxon>
        <taxon>Candidatus Polarisedimenticolia</taxon>
        <taxon>Candidatus Polarisedimenticolales</taxon>
        <taxon>Candidatus Polarisedimenticolaceae</taxon>
        <taxon>Candidatus Polarisedimenticola</taxon>
    </lineage>
</organism>
<keyword evidence="8" id="KW-0411">Iron-sulfur</keyword>
<protein>
    <submittedName>
        <fullName evidence="11">Molybdopterin-dependent oxidoreductase</fullName>
    </submittedName>
</protein>
<dbReference type="PROSITE" id="PS51669">
    <property type="entry name" value="4FE4S_MOW_BIS_MGD"/>
    <property type="match status" value="1"/>
</dbReference>
<dbReference type="Gene3D" id="2.40.40.20">
    <property type="match status" value="1"/>
</dbReference>
<dbReference type="Gene3D" id="3.40.228.10">
    <property type="entry name" value="Dimethylsulfoxide Reductase, domain 2"/>
    <property type="match status" value="1"/>
</dbReference>
<evidence type="ECO:0000256" key="4">
    <source>
        <dbReference type="ARBA" id="ARBA00022723"/>
    </source>
</evidence>
<dbReference type="GO" id="GO:0046872">
    <property type="term" value="F:metal ion binding"/>
    <property type="evidence" value="ECO:0007669"/>
    <property type="project" value="UniProtKB-KW"/>
</dbReference>
<dbReference type="InterPro" id="IPR009010">
    <property type="entry name" value="Asp_de-COase-like_dom_sf"/>
</dbReference>
<proteinExistence type="inferred from homology"/>
<dbReference type="InterPro" id="IPR006963">
    <property type="entry name" value="Mopterin_OxRdtase_4Fe-4S_dom"/>
</dbReference>
<dbReference type="GO" id="GO:0016491">
    <property type="term" value="F:oxidoreductase activity"/>
    <property type="evidence" value="ECO:0007669"/>
    <property type="project" value="UniProtKB-KW"/>
</dbReference>
<dbReference type="NCBIfam" id="TIGR01409">
    <property type="entry name" value="TAT_signal_seq"/>
    <property type="match status" value="1"/>
</dbReference>
<keyword evidence="5" id="KW-0732">Signal</keyword>
<gene>
    <name evidence="11" type="ORF">IFK94_10965</name>
</gene>
<dbReference type="EMBL" id="JACXWD010000037">
    <property type="protein sequence ID" value="MBD3868634.1"/>
    <property type="molecule type" value="Genomic_DNA"/>
</dbReference>
<evidence type="ECO:0000256" key="7">
    <source>
        <dbReference type="ARBA" id="ARBA00023004"/>
    </source>
</evidence>
<feature type="domain" description="4Fe-4S Mo/W bis-MGD-type" evidence="10">
    <location>
        <begin position="44"/>
        <end position="100"/>
    </location>
</feature>
<evidence type="ECO:0000259" key="10">
    <source>
        <dbReference type="PROSITE" id="PS51669"/>
    </source>
</evidence>
<dbReference type="Gene3D" id="2.20.25.90">
    <property type="entry name" value="ADC-like domains"/>
    <property type="match status" value="1"/>
</dbReference>
<dbReference type="GO" id="GO:0043546">
    <property type="term" value="F:molybdopterin cofactor binding"/>
    <property type="evidence" value="ECO:0007669"/>
    <property type="project" value="InterPro"/>
</dbReference>
<dbReference type="PROSITE" id="PS51318">
    <property type="entry name" value="TAT"/>
    <property type="match status" value="1"/>
</dbReference>
<keyword evidence="7" id="KW-0408">Iron</keyword>
<evidence type="ECO:0000313" key="12">
    <source>
        <dbReference type="Proteomes" id="UP000648239"/>
    </source>
</evidence>